<keyword evidence="2 3" id="KW-0040">ANK repeat</keyword>
<dbReference type="GO" id="GO:0005886">
    <property type="term" value="C:plasma membrane"/>
    <property type="evidence" value="ECO:0007669"/>
    <property type="project" value="TreeGrafter"/>
</dbReference>
<dbReference type="AlphaFoldDB" id="A0A8S9I841"/>
<sequence>MQPIFHAILQNDLPAFLSLVEERDSSLEERNDEEHVMNETVLHMAARLGHGELISQIIDRRPSLVCSLNAEGNTPLHLAALLGDVDMIMKMLETGLKACTVRNNNNDTPLHLACRNISMEAAKLLAEKTYSVDLSELKYAVSSGSTSVAKIILERFPNLAWEEAWPVEGCSLTTLLHHACDRGDHELTRMLLGLDQSLENAVSTNGLSPLHIAVIRDSVVIVAEFLNKAPLSFNSCTPSKETVFHLAARNKSMDVFVFMAEHLGSIRSQILLQQTDKIGNTVLHTAASVACGARVSSFLCPYPFHKPNALLS</sequence>
<dbReference type="SMART" id="SM00248">
    <property type="entry name" value="ANK"/>
    <property type="match status" value="6"/>
</dbReference>
<dbReference type="Proteomes" id="UP000712281">
    <property type="component" value="Unassembled WGS sequence"/>
</dbReference>
<gene>
    <name evidence="4" type="ORF">F2Q68_00027431</name>
</gene>
<reference evidence="4" key="1">
    <citation type="submission" date="2019-12" db="EMBL/GenBank/DDBJ databases">
        <title>Genome sequencing and annotation of Brassica cretica.</title>
        <authorList>
            <person name="Studholme D.J."/>
            <person name="Sarris P.F."/>
        </authorList>
    </citation>
    <scope>NUCLEOTIDE SEQUENCE</scope>
    <source>
        <strain evidence="4">PFS-001/15</strain>
        <tissue evidence="4">Leaf</tissue>
    </source>
</reference>
<protein>
    <recommendedName>
        <fullName evidence="6">PGG domain-containing protein</fullName>
    </recommendedName>
</protein>
<comment type="caution">
    <text evidence="4">The sequence shown here is derived from an EMBL/GenBank/DDBJ whole genome shotgun (WGS) entry which is preliminary data.</text>
</comment>
<dbReference type="PROSITE" id="PS50297">
    <property type="entry name" value="ANK_REP_REGION"/>
    <property type="match status" value="1"/>
</dbReference>
<evidence type="ECO:0000313" key="4">
    <source>
        <dbReference type="EMBL" id="KAF2565758.1"/>
    </source>
</evidence>
<dbReference type="Pfam" id="PF12796">
    <property type="entry name" value="Ank_2"/>
    <property type="match status" value="3"/>
</dbReference>
<dbReference type="InterPro" id="IPR002110">
    <property type="entry name" value="Ankyrin_rpt"/>
</dbReference>
<organism evidence="4 5">
    <name type="scientific">Brassica cretica</name>
    <name type="common">Mustard</name>
    <dbReference type="NCBI Taxonomy" id="69181"/>
    <lineage>
        <taxon>Eukaryota</taxon>
        <taxon>Viridiplantae</taxon>
        <taxon>Streptophyta</taxon>
        <taxon>Embryophyta</taxon>
        <taxon>Tracheophyta</taxon>
        <taxon>Spermatophyta</taxon>
        <taxon>Magnoliopsida</taxon>
        <taxon>eudicotyledons</taxon>
        <taxon>Gunneridae</taxon>
        <taxon>Pentapetalae</taxon>
        <taxon>rosids</taxon>
        <taxon>malvids</taxon>
        <taxon>Brassicales</taxon>
        <taxon>Brassicaceae</taxon>
        <taxon>Brassiceae</taxon>
        <taxon>Brassica</taxon>
    </lineage>
</organism>
<dbReference type="EMBL" id="QGKW02001911">
    <property type="protein sequence ID" value="KAF2565758.1"/>
    <property type="molecule type" value="Genomic_DNA"/>
</dbReference>
<dbReference type="PROSITE" id="PS50088">
    <property type="entry name" value="ANK_REPEAT"/>
    <property type="match status" value="2"/>
</dbReference>
<feature type="repeat" description="ANK" evidence="3">
    <location>
        <begin position="71"/>
        <end position="103"/>
    </location>
</feature>
<dbReference type="SUPFAM" id="SSF48403">
    <property type="entry name" value="Ankyrin repeat"/>
    <property type="match status" value="1"/>
</dbReference>
<feature type="repeat" description="ANK" evidence="3">
    <location>
        <begin position="105"/>
        <end position="137"/>
    </location>
</feature>
<dbReference type="PANTHER" id="PTHR24186">
    <property type="entry name" value="PROTEIN PHOSPHATASE 1 REGULATORY SUBUNIT"/>
    <property type="match status" value="1"/>
</dbReference>
<proteinExistence type="predicted"/>
<evidence type="ECO:0000313" key="5">
    <source>
        <dbReference type="Proteomes" id="UP000712281"/>
    </source>
</evidence>
<evidence type="ECO:0000256" key="2">
    <source>
        <dbReference type="ARBA" id="ARBA00023043"/>
    </source>
</evidence>
<dbReference type="PANTHER" id="PTHR24186:SF38">
    <property type="entry name" value="ANKYRIN REPEAT FAMILY PROTEIN"/>
    <property type="match status" value="1"/>
</dbReference>
<keyword evidence="1" id="KW-0677">Repeat</keyword>
<dbReference type="FunFam" id="1.25.40.20:FF:000477">
    <property type="entry name" value="Ankyrin repeat family protein"/>
    <property type="match status" value="1"/>
</dbReference>
<evidence type="ECO:0000256" key="3">
    <source>
        <dbReference type="PROSITE-ProRule" id="PRU00023"/>
    </source>
</evidence>
<name>A0A8S9I841_BRACR</name>
<accession>A0A8S9I841</accession>
<evidence type="ECO:0000256" key="1">
    <source>
        <dbReference type="ARBA" id="ARBA00022737"/>
    </source>
</evidence>
<dbReference type="Gene3D" id="1.25.40.20">
    <property type="entry name" value="Ankyrin repeat-containing domain"/>
    <property type="match status" value="1"/>
</dbReference>
<dbReference type="InterPro" id="IPR036770">
    <property type="entry name" value="Ankyrin_rpt-contain_sf"/>
</dbReference>
<evidence type="ECO:0008006" key="6">
    <source>
        <dbReference type="Google" id="ProtNLM"/>
    </source>
</evidence>